<dbReference type="Proteomes" id="UP000254000">
    <property type="component" value="Unassembled WGS sequence"/>
</dbReference>
<protein>
    <submittedName>
        <fullName evidence="1">S4A5 electrogenic sodium bicarbonate cotransporter 4</fullName>
    </submittedName>
</protein>
<comment type="caution">
    <text evidence="1">The sequence shown here is derived from an EMBL/GenBank/DDBJ whole genome shotgun (WGS) entry which is preliminary data.</text>
</comment>
<dbReference type="EMBL" id="PPTS01000006">
    <property type="protein sequence ID" value="RDB64146.1"/>
    <property type="molecule type" value="Genomic_DNA"/>
</dbReference>
<proteinExistence type="predicted"/>
<sequence>MTTRGRGSVRIGPISLFALVIILCLAVMAVLSVTTAQATYAAAERQASFTTDTYANERAGQELVADVDAALAPVRAAHGGLAEALSAVRAALPEGAELDGSTVKAEFTADSGRTLAVVLEIRADATYSVASWKATTLWTENGAGETLWSGAAQTR</sequence>
<evidence type="ECO:0000313" key="2">
    <source>
        <dbReference type="Proteomes" id="UP000254000"/>
    </source>
</evidence>
<evidence type="ECO:0000313" key="1">
    <source>
        <dbReference type="EMBL" id="RDB64146.1"/>
    </source>
</evidence>
<reference evidence="1 2" key="1">
    <citation type="journal article" date="2018" name="Elife">
        <title>Discovery and characterization of a prevalent human gut bacterial enzyme sufficient for the inactivation of a family of plant toxins.</title>
        <authorList>
            <person name="Koppel N."/>
            <person name="Bisanz J.E."/>
            <person name="Pandelia M.E."/>
            <person name="Turnbaugh P.J."/>
            <person name="Balskus E.P."/>
        </authorList>
    </citation>
    <scope>NUCLEOTIDE SEQUENCE [LARGE SCALE GENOMIC DNA]</scope>
    <source>
        <strain evidence="1 2">3C</strain>
    </source>
</reference>
<dbReference type="RefSeq" id="WP_114569133.1">
    <property type="nucleotide sequence ID" value="NZ_CABMMS010000006.1"/>
</dbReference>
<dbReference type="AlphaFoldDB" id="A0A369M0Y7"/>
<keyword evidence="2" id="KW-1185">Reference proteome</keyword>
<organism evidence="1 2">
    <name type="scientific">Gordonibacter pamelaeae</name>
    <dbReference type="NCBI Taxonomy" id="471189"/>
    <lineage>
        <taxon>Bacteria</taxon>
        <taxon>Bacillati</taxon>
        <taxon>Actinomycetota</taxon>
        <taxon>Coriobacteriia</taxon>
        <taxon>Eggerthellales</taxon>
        <taxon>Eggerthellaceae</taxon>
        <taxon>Gordonibacter</taxon>
    </lineage>
</organism>
<name>A0A369M0Y7_9ACTN</name>
<accession>A0A369M0Y7</accession>
<dbReference type="GeneID" id="78360130"/>
<dbReference type="OrthoDB" id="3194843at2"/>
<gene>
    <name evidence="1" type="ORF">C1877_10540</name>
</gene>